<organism evidence="1">
    <name type="scientific">bioreactor metagenome</name>
    <dbReference type="NCBI Taxonomy" id="1076179"/>
    <lineage>
        <taxon>unclassified sequences</taxon>
        <taxon>metagenomes</taxon>
        <taxon>ecological metagenomes</taxon>
    </lineage>
</organism>
<proteinExistence type="predicted"/>
<dbReference type="EMBL" id="VSSQ01076972">
    <property type="protein sequence ID" value="MPN27181.1"/>
    <property type="molecule type" value="Genomic_DNA"/>
</dbReference>
<name>A0A645GJP1_9ZZZZ</name>
<sequence length="42" mass="5024">MDTMIVEDEDSHPVLLFQNEWSINMVKERNETAVLKEISFRK</sequence>
<gene>
    <name evidence="1" type="ORF">SDC9_174608</name>
</gene>
<reference evidence="1" key="1">
    <citation type="submission" date="2019-08" db="EMBL/GenBank/DDBJ databases">
        <authorList>
            <person name="Kucharzyk K."/>
            <person name="Murdoch R.W."/>
            <person name="Higgins S."/>
            <person name="Loffler F."/>
        </authorList>
    </citation>
    <scope>NUCLEOTIDE SEQUENCE</scope>
</reference>
<dbReference type="AlphaFoldDB" id="A0A645GJP1"/>
<protein>
    <submittedName>
        <fullName evidence="1">Uncharacterized protein</fullName>
    </submittedName>
</protein>
<evidence type="ECO:0000313" key="1">
    <source>
        <dbReference type="EMBL" id="MPN27181.1"/>
    </source>
</evidence>
<comment type="caution">
    <text evidence="1">The sequence shown here is derived from an EMBL/GenBank/DDBJ whole genome shotgun (WGS) entry which is preliminary data.</text>
</comment>
<accession>A0A645GJP1</accession>